<gene>
    <name evidence="1" type="ORF">SAMN05216352_11011</name>
</gene>
<dbReference type="EMBL" id="FNDU01000010">
    <property type="protein sequence ID" value="SDI66294.1"/>
    <property type="molecule type" value="Genomic_DNA"/>
</dbReference>
<keyword evidence="2" id="KW-1185">Reference proteome</keyword>
<protein>
    <recommendedName>
        <fullName evidence="3">Methionine aminopeptidase</fullName>
    </recommendedName>
</protein>
<name>A0A1G8MEE6_9BACI</name>
<organism evidence="1 2">
    <name type="scientific">Alteribacillus bidgolensis</name>
    <dbReference type="NCBI Taxonomy" id="930129"/>
    <lineage>
        <taxon>Bacteria</taxon>
        <taxon>Bacillati</taxon>
        <taxon>Bacillota</taxon>
        <taxon>Bacilli</taxon>
        <taxon>Bacillales</taxon>
        <taxon>Bacillaceae</taxon>
        <taxon>Alteribacillus</taxon>
    </lineage>
</organism>
<dbReference type="RefSeq" id="WP_091586717.1">
    <property type="nucleotide sequence ID" value="NZ_FNDU01000010.1"/>
</dbReference>
<proteinExistence type="predicted"/>
<dbReference type="SUPFAM" id="SSF57938">
    <property type="entry name" value="DnaJ/Hsp40 cysteine-rich domain"/>
    <property type="match status" value="1"/>
</dbReference>
<dbReference type="InterPro" id="IPR036410">
    <property type="entry name" value="HSP_DnaJ_Cys-rich_dom_sf"/>
</dbReference>
<sequence length="71" mass="8026">MGLFSSIKEWNKARQEKYLADMEAKGICPDCRGRGFDLYYPVEYYNTTPSVECPGCNGSGLFSDWTNQTGQ</sequence>
<accession>A0A1G8MEE6</accession>
<dbReference type="AlphaFoldDB" id="A0A1G8MEE6"/>
<reference evidence="1 2" key="1">
    <citation type="submission" date="2016-10" db="EMBL/GenBank/DDBJ databases">
        <authorList>
            <person name="de Groot N.N."/>
        </authorList>
    </citation>
    <scope>NUCLEOTIDE SEQUENCE [LARGE SCALE GENOMIC DNA]</scope>
    <source>
        <strain evidence="2">P4B,CCM 7963,CECT 7998,DSM 25260,IBRC-M 10614,KCTC 13821</strain>
    </source>
</reference>
<evidence type="ECO:0000313" key="1">
    <source>
        <dbReference type="EMBL" id="SDI66294.1"/>
    </source>
</evidence>
<dbReference type="Proteomes" id="UP000199017">
    <property type="component" value="Unassembled WGS sequence"/>
</dbReference>
<dbReference type="OrthoDB" id="2882832at2"/>
<evidence type="ECO:0008006" key="3">
    <source>
        <dbReference type="Google" id="ProtNLM"/>
    </source>
</evidence>
<evidence type="ECO:0000313" key="2">
    <source>
        <dbReference type="Proteomes" id="UP000199017"/>
    </source>
</evidence>